<reference evidence="2" key="1">
    <citation type="submission" date="2020-08" db="EMBL/GenBank/DDBJ databases">
        <title>Genome public.</title>
        <authorList>
            <person name="Liu C."/>
            <person name="Sun Q."/>
        </authorList>
    </citation>
    <scope>NUCLEOTIDE SEQUENCE</scope>
    <source>
        <strain evidence="2">NSJ-40</strain>
    </source>
</reference>
<dbReference type="EMBL" id="JACRSN010000018">
    <property type="protein sequence ID" value="MBC8534484.1"/>
    <property type="molecule type" value="Genomic_DNA"/>
</dbReference>
<organism evidence="2 3">
    <name type="scientific">Yeguia hominis</name>
    <dbReference type="NCBI Taxonomy" id="2763662"/>
    <lineage>
        <taxon>Bacteria</taxon>
        <taxon>Bacillati</taxon>
        <taxon>Bacillota</taxon>
        <taxon>Clostridia</taxon>
        <taxon>Eubacteriales</taxon>
        <taxon>Yeguiaceae</taxon>
        <taxon>Yeguia</taxon>
    </lineage>
</organism>
<dbReference type="RefSeq" id="WP_249320068.1">
    <property type="nucleotide sequence ID" value="NZ_JACRSN010000018.1"/>
</dbReference>
<protein>
    <submittedName>
        <fullName evidence="2">DUF3991 and TOPRIM domain-containing protein</fullName>
    </submittedName>
</protein>
<dbReference type="Pfam" id="PF13155">
    <property type="entry name" value="Toprim_2"/>
    <property type="match status" value="1"/>
</dbReference>
<dbReference type="AlphaFoldDB" id="A0A926HS60"/>
<evidence type="ECO:0000259" key="1">
    <source>
        <dbReference type="Pfam" id="PF13154"/>
    </source>
</evidence>
<dbReference type="Gene3D" id="3.40.1360.10">
    <property type="match status" value="1"/>
</dbReference>
<comment type="caution">
    <text evidence="2">The sequence shown here is derived from an EMBL/GenBank/DDBJ whole genome shotgun (WGS) entry which is preliminary data.</text>
</comment>
<name>A0A926HS60_9FIRM</name>
<dbReference type="Pfam" id="PF13154">
    <property type="entry name" value="DUF3991"/>
    <property type="match status" value="1"/>
</dbReference>
<dbReference type="Proteomes" id="UP000651482">
    <property type="component" value="Unassembled WGS sequence"/>
</dbReference>
<accession>A0A926HS60</accession>
<keyword evidence="3" id="KW-1185">Reference proteome</keyword>
<proteinExistence type="predicted"/>
<gene>
    <name evidence="2" type="ORF">IAG03_10900</name>
</gene>
<dbReference type="InterPro" id="IPR025054">
    <property type="entry name" value="DUF3991"/>
</dbReference>
<evidence type="ECO:0000313" key="3">
    <source>
        <dbReference type="Proteomes" id="UP000651482"/>
    </source>
</evidence>
<evidence type="ECO:0000313" key="2">
    <source>
        <dbReference type="EMBL" id="MBC8534484.1"/>
    </source>
</evidence>
<feature type="domain" description="DUF3991" evidence="1">
    <location>
        <begin position="120"/>
        <end position="187"/>
    </location>
</feature>
<dbReference type="SUPFAM" id="SSF57783">
    <property type="entry name" value="Zinc beta-ribbon"/>
    <property type="match status" value="1"/>
</dbReference>
<sequence>MSYIAAEDVAKAKEMDLLTYLRNYEPQELVHVSGNTYCTREHDSLRISNGKWCWFSQGIGGRSALDYLIKVKGIPFTQAAEIILGREAEKPPVFYRQKERKHTELLMPELSETTDRVEKYLQGRGIHPVIIRYCLDNKLLFESADYHNAMFVGYDKDGKARYGALRSTVSSYKGELTGSDKHFSFFLEGKPNAEHIHVFESAIDLLSFATLTLLAGRDWKSETYLSLAGVFQTKRENVVPVALSRFLDEHPSVRKIHLHLDNDAVGRGAVKGIVGGLQGRYQVYDEPPSRGKDVNDELKIRVGLMRERKERERT</sequence>